<sequence length="344" mass="38371">MAIMDSSNGEQDIARIWNLLLEVSDQLTQNRSVSLSLNNVAGAAKTQAIHSQTGFVLRRFNLEKPKDVYEAELERMNTAMSAENQTLQNDNRQLNALIREYEQTLETVMSSFRTHAYEVQQRELAVMREYESVIIQRESETLDVALTAGNARSQSLARVGRLLRAVMRKLAGEDIKAYEDITRAEESRGTAQVVPPVSEPSQEPTTAPDAVSPSNAGTTASEDQTEQEPDLLQELDEDDNPELLQRRLVAAEWALDRESELARLERENEELRMLLNDLVVAETAPVEPVPVAPRHAETAVEENNEEGRSSPTPSTLNPHRTRRQLGGPPGTVGPFGSYKRRSVT</sequence>
<protein>
    <submittedName>
        <fullName evidence="3">Uncharacterized protein</fullName>
    </submittedName>
</protein>
<feature type="coiled-coil region" evidence="1">
    <location>
        <begin position="254"/>
        <end position="284"/>
    </location>
</feature>
<dbReference type="EMBL" id="KV427612">
    <property type="protein sequence ID" value="KZT09328.1"/>
    <property type="molecule type" value="Genomic_DNA"/>
</dbReference>
<keyword evidence="1" id="KW-0175">Coiled coil</keyword>
<proteinExistence type="predicted"/>
<dbReference type="RefSeq" id="XP_040767068.1">
    <property type="nucleotide sequence ID" value="XM_040911517.1"/>
</dbReference>
<dbReference type="PANTHER" id="PTHR39472">
    <property type="entry name" value="EXPRESSED PROTEIN"/>
    <property type="match status" value="1"/>
</dbReference>
<dbReference type="STRING" id="1314785.A0A165FRP3"/>
<dbReference type="AlphaFoldDB" id="A0A165FRP3"/>
<feature type="compositionally biased region" description="Polar residues" evidence="2">
    <location>
        <begin position="212"/>
        <end position="221"/>
    </location>
</feature>
<dbReference type="InParanoid" id="A0A165FRP3"/>
<organism evidence="3 4">
    <name type="scientific">Laetiporus sulphureus 93-53</name>
    <dbReference type="NCBI Taxonomy" id="1314785"/>
    <lineage>
        <taxon>Eukaryota</taxon>
        <taxon>Fungi</taxon>
        <taxon>Dikarya</taxon>
        <taxon>Basidiomycota</taxon>
        <taxon>Agaricomycotina</taxon>
        <taxon>Agaricomycetes</taxon>
        <taxon>Polyporales</taxon>
        <taxon>Laetiporus</taxon>
    </lineage>
</organism>
<feature type="region of interest" description="Disordered" evidence="2">
    <location>
        <begin position="184"/>
        <end position="229"/>
    </location>
</feature>
<feature type="coiled-coil region" evidence="1">
    <location>
        <begin position="66"/>
        <end position="111"/>
    </location>
</feature>
<name>A0A165FRP3_9APHY</name>
<feature type="compositionally biased region" description="Low complexity" evidence="2">
    <location>
        <begin position="192"/>
        <end position="206"/>
    </location>
</feature>
<evidence type="ECO:0000313" key="4">
    <source>
        <dbReference type="Proteomes" id="UP000076871"/>
    </source>
</evidence>
<gene>
    <name evidence="3" type="ORF">LAESUDRAFT_748484</name>
</gene>
<evidence type="ECO:0000256" key="1">
    <source>
        <dbReference type="SAM" id="Coils"/>
    </source>
</evidence>
<accession>A0A165FRP3</accession>
<dbReference type="OrthoDB" id="21214at2759"/>
<dbReference type="GeneID" id="63828545"/>
<feature type="region of interest" description="Disordered" evidence="2">
    <location>
        <begin position="286"/>
        <end position="344"/>
    </location>
</feature>
<evidence type="ECO:0000313" key="3">
    <source>
        <dbReference type="EMBL" id="KZT09328.1"/>
    </source>
</evidence>
<dbReference type="Proteomes" id="UP000076871">
    <property type="component" value="Unassembled WGS sequence"/>
</dbReference>
<keyword evidence="4" id="KW-1185">Reference proteome</keyword>
<dbReference type="PANTHER" id="PTHR39472:SF1">
    <property type="entry name" value="EXPRESSED PROTEIN"/>
    <property type="match status" value="1"/>
</dbReference>
<reference evidence="3 4" key="1">
    <citation type="journal article" date="2016" name="Mol. Biol. Evol.">
        <title>Comparative Genomics of Early-Diverging Mushroom-Forming Fungi Provides Insights into the Origins of Lignocellulose Decay Capabilities.</title>
        <authorList>
            <person name="Nagy L.G."/>
            <person name="Riley R."/>
            <person name="Tritt A."/>
            <person name="Adam C."/>
            <person name="Daum C."/>
            <person name="Floudas D."/>
            <person name="Sun H."/>
            <person name="Yadav J.S."/>
            <person name="Pangilinan J."/>
            <person name="Larsson K.H."/>
            <person name="Matsuura K."/>
            <person name="Barry K."/>
            <person name="Labutti K."/>
            <person name="Kuo R."/>
            <person name="Ohm R.A."/>
            <person name="Bhattacharya S.S."/>
            <person name="Shirouzu T."/>
            <person name="Yoshinaga Y."/>
            <person name="Martin F.M."/>
            <person name="Grigoriev I.V."/>
            <person name="Hibbett D.S."/>
        </authorList>
    </citation>
    <scope>NUCLEOTIDE SEQUENCE [LARGE SCALE GENOMIC DNA]</scope>
    <source>
        <strain evidence="3 4">93-53</strain>
    </source>
</reference>
<feature type="compositionally biased region" description="Polar residues" evidence="2">
    <location>
        <begin position="309"/>
        <end position="318"/>
    </location>
</feature>
<evidence type="ECO:0000256" key="2">
    <source>
        <dbReference type="SAM" id="MobiDB-lite"/>
    </source>
</evidence>